<dbReference type="EMBL" id="JAFCMP010000080">
    <property type="protein sequence ID" value="KAG5187881.1"/>
    <property type="molecule type" value="Genomic_DNA"/>
</dbReference>
<evidence type="ECO:0000313" key="2">
    <source>
        <dbReference type="EMBL" id="KAG5187881.1"/>
    </source>
</evidence>
<comment type="caution">
    <text evidence="2">The sequence shown here is derived from an EMBL/GenBank/DDBJ whole genome shotgun (WGS) entry which is preliminary data.</text>
</comment>
<feature type="compositionally biased region" description="Low complexity" evidence="1">
    <location>
        <begin position="106"/>
        <end position="116"/>
    </location>
</feature>
<feature type="region of interest" description="Disordered" evidence="1">
    <location>
        <begin position="163"/>
        <end position="194"/>
    </location>
</feature>
<keyword evidence="3" id="KW-1185">Reference proteome</keyword>
<accession>A0A835Z607</accession>
<evidence type="ECO:0000313" key="3">
    <source>
        <dbReference type="Proteomes" id="UP000664859"/>
    </source>
</evidence>
<proteinExistence type="predicted"/>
<dbReference type="Proteomes" id="UP000664859">
    <property type="component" value="Unassembled WGS sequence"/>
</dbReference>
<name>A0A835Z607_9STRA</name>
<protein>
    <submittedName>
        <fullName evidence="2">Uncharacterized protein</fullName>
    </submittedName>
</protein>
<gene>
    <name evidence="2" type="ORF">JKP88DRAFT_253781</name>
</gene>
<feature type="compositionally biased region" description="Basic residues" evidence="1">
    <location>
        <begin position="181"/>
        <end position="194"/>
    </location>
</feature>
<organism evidence="2 3">
    <name type="scientific">Tribonema minus</name>
    <dbReference type="NCBI Taxonomy" id="303371"/>
    <lineage>
        <taxon>Eukaryota</taxon>
        <taxon>Sar</taxon>
        <taxon>Stramenopiles</taxon>
        <taxon>Ochrophyta</taxon>
        <taxon>PX clade</taxon>
        <taxon>Xanthophyceae</taxon>
        <taxon>Tribonematales</taxon>
        <taxon>Tribonemataceae</taxon>
        <taxon>Tribonema</taxon>
    </lineage>
</organism>
<feature type="compositionally biased region" description="Polar residues" evidence="1">
    <location>
        <begin position="95"/>
        <end position="105"/>
    </location>
</feature>
<dbReference type="AlphaFoldDB" id="A0A835Z607"/>
<evidence type="ECO:0000256" key="1">
    <source>
        <dbReference type="SAM" id="MobiDB-lite"/>
    </source>
</evidence>
<feature type="region of interest" description="Disordered" evidence="1">
    <location>
        <begin position="95"/>
        <end position="123"/>
    </location>
</feature>
<reference evidence="2" key="1">
    <citation type="submission" date="2021-02" db="EMBL/GenBank/DDBJ databases">
        <title>First Annotated Genome of the Yellow-green Alga Tribonema minus.</title>
        <authorList>
            <person name="Mahan K.M."/>
        </authorList>
    </citation>
    <scope>NUCLEOTIDE SEQUENCE</scope>
    <source>
        <strain evidence="2">UTEX B ZZ1240</strain>
    </source>
</reference>
<sequence length="256" mass="27991">MAAASALRKKCCFKSIKLRSDARSRLALREDGMPNCTSQNTCAQPALALRNRACERTSEMAALCGPRLGCRMYAPLRLWHRSAAVASALNRHRVNAQQPSCQRSTRAAAQPGARPAAARRDGTRQVLTRLFGRTQRHSAQLRASQTMHTGDMRALDSHPVYGAPGRGGAGPAHQTNDGSHTRRHKYGSQSRRHKSCEVVQRRCIARADGPQTSQNRFGNAFSAGRALVQFPVEPTIVDEHWGPALSLNPDPTTARP</sequence>